<evidence type="ECO:0000313" key="2">
    <source>
        <dbReference type="EMBL" id="GJN40193.1"/>
    </source>
</evidence>
<reference evidence="2" key="2">
    <citation type="submission" date="2021-12" db="EMBL/GenBank/DDBJ databases">
        <title>Resequencing data analysis of finger millet.</title>
        <authorList>
            <person name="Hatakeyama M."/>
            <person name="Aluri S."/>
            <person name="Balachadran M.T."/>
            <person name="Sivarajan S.R."/>
            <person name="Poveda L."/>
            <person name="Shimizu-Inatsugi R."/>
            <person name="Schlapbach R."/>
            <person name="Sreeman S.M."/>
            <person name="Shimizu K.K."/>
        </authorList>
    </citation>
    <scope>NUCLEOTIDE SEQUENCE</scope>
</reference>
<proteinExistence type="predicted"/>
<dbReference type="AlphaFoldDB" id="A0AAV5FZH8"/>
<name>A0AAV5FZH8_ELECO</name>
<protein>
    <submittedName>
        <fullName evidence="2">Uncharacterized protein</fullName>
    </submittedName>
</protein>
<comment type="caution">
    <text evidence="2">The sequence shown here is derived from an EMBL/GenBank/DDBJ whole genome shotgun (WGS) entry which is preliminary data.</text>
</comment>
<feature type="region of interest" description="Disordered" evidence="1">
    <location>
        <begin position="98"/>
        <end position="118"/>
    </location>
</feature>
<evidence type="ECO:0000313" key="3">
    <source>
        <dbReference type="Proteomes" id="UP001054889"/>
    </source>
</evidence>
<reference evidence="2" key="1">
    <citation type="journal article" date="2018" name="DNA Res.">
        <title>Multiple hybrid de novo genome assembly of finger millet, an orphan allotetraploid crop.</title>
        <authorList>
            <person name="Hatakeyama M."/>
            <person name="Aluri S."/>
            <person name="Balachadran M.T."/>
            <person name="Sivarajan S.R."/>
            <person name="Patrignani A."/>
            <person name="Gruter S."/>
            <person name="Poveda L."/>
            <person name="Shimizu-Inatsugi R."/>
            <person name="Baeten J."/>
            <person name="Francoijs K.J."/>
            <person name="Nataraja K.N."/>
            <person name="Reddy Y.A.N."/>
            <person name="Phadnis S."/>
            <person name="Ravikumar R.L."/>
            <person name="Schlapbach R."/>
            <person name="Sreeman S.M."/>
            <person name="Shimizu K.K."/>
        </authorList>
    </citation>
    <scope>NUCLEOTIDE SEQUENCE</scope>
</reference>
<evidence type="ECO:0000256" key="1">
    <source>
        <dbReference type="SAM" id="MobiDB-lite"/>
    </source>
</evidence>
<keyword evidence="3" id="KW-1185">Reference proteome</keyword>
<dbReference type="Proteomes" id="UP001054889">
    <property type="component" value="Unassembled WGS sequence"/>
</dbReference>
<organism evidence="2 3">
    <name type="scientific">Eleusine coracana subsp. coracana</name>
    <dbReference type="NCBI Taxonomy" id="191504"/>
    <lineage>
        <taxon>Eukaryota</taxon>
        <taxon>Viridiplantae</taxon>
        <taxon>Streptophyta</taxon>
        <taxon>Embryophyta</taxon>
        <taxon>Tracheophyta</taxon>
        <taxon>Spermatophyta</taxon>
        <taxon>Magnoliopsida</taxon>
        <taxon>Liliopsida</taxon>
        <taxon>Poales</taxon>
        <taxon>Poaceae</taxon>
        <taxon>PACMAD clade</taxon>
        <taxon>Chloridoideae</taxon>
        <taxon>Cynodonteae</taxon>
        <taxon>Eleusininae</taxon>
        <taxon>Eleusine</taxon>
    </lineage>
</organism>
<accession>A0AAV5FZH8</accession>
<dbReference type="EMBL" id="BQKI01000106">
    <property type="protein sequence ID" value="GJN40193.1"/>
    <property type="molecule type" value="Genomic_DNA"/>
</dbReference>
<gene>
    <name evidence="2" type="primary">gb29374</name>
    <name evidence="2" type="ORF">PR202_gb29374</name>
</gene>
<sequence length="225" mass="24591">MSKAGYERAGDVLHVLLKQLRAIKPDIGPSGGEEFTGEDDASLCFQEDTSNGFDNLSPVQTNLNSRNKGIGGMVVGKGGSVEFYLQDGTAAPVVDQQKEDLISREPPERAKPKGRTLDETEKKNLTLGAKGSKKCVLAIPEFYKLHGKESTLIFSFLLKGGRYKSPIAERLKLAWSDFIYPIIQPTDDVSPHGKVMHFPISSTLFPIVHGIKHIDALVAKVDTIN</sequence>